<evidence type="ECO:0000313" key="1">
    <source>
        <dbReference type="EMBL" id="CAB4566726.1"/>
    </source>
</evidence>
<proteinExistence type="predicted"/>
<reference evidence="1" key="1">
    <citation type="submission" date="2020-05" db="EMBL/GenBank/DDBJ databases">
        <authorList>
            <person name="Chiriac C."/>
            <person name="Salcher M."/>
            <person name="Ghai R."/>
            <person name="Kavagutti S V."/>
        </authorList>
    </citation>
    <scope>NUCLEOTIDE SEQUENCE</scope>
</reference>
<dbReference type="EMBL" id="CAEZTM010000014">
    <property type="protein sequence ID" value="CAB4566726.1"/>
    <property type="molecule type" value="Genomic_DNA"/>
</dbReference>
<sequence length="261" mass="28479">MSTRLFSFSGEALGAIEWCDPGARETLVAESWRVESGEAVALSRHRTRFCDSAIKHGLDSATLDAFWDLVMATIPREGSWFPRVEVGATPGGPTLRYRERPAPEWLSEAVVARAEHDPRTTPLTKGPDLDALMALRRSVAHTGATEALIFSPEGTIVEGAYSTIVMIPPGGHELRIVPRTVPRIPSVTEAVITDIATRRGVAVVEAHSTLNDCEGSGLWVLSALHGIRVANGFPGGPQLSADMARRDEWQARWWETREPLP</sequence>
<dbReference type="GO" id="GO:0003824">
    <property type="term" value="F:catalytic activity"/>
    <property type="evidence" value="ECO:0007669"/>
    <property type="project" value="InterPro"/>
</dbReference>
<dbReference type="Gene3D" id="3.20.10.10">
    <property type="entry name" value="D-amino Acid Aminotransferase, subunit A, domain 2"/>
    <property type="match status" value="1"/>
</dbReference>
<dbReference type="Pfam" id="PF01063">
    <property type="entry name" value="Aminotran_4"/>
    <property type="match status" value="1"/>
</dbReference>
<dbReference type="InterPro" id="IPR043132">
    <property type="entry name" value="BCAT-like_C"/>
</dbReference>
<accession>A0A6J6DTB1</accession>
<gene>
    <name evidence="1" type="ORF">UFOPK1684_00462</name>
</gene>
<organism evidence="1">
    <name type="scientific">freshwater metagenome</name>
    <dbReference type="NCBI Taxonomy" id="449393"/>
    <lineage>
        <taxon>unclassified sequences</taxon>
        <taxon>metagenomes</taxon>
        <taxon>ecological metagenomes</taxon>
    </lineage>
</organism>
<dbReference type="SUPFAM" id="SSF56752">
    <property type="entry name" value="D-aminoacid aminotransferase-like PLP-dependent enzymes"/>
    <property type="match status" value="1"/>
</dbReference>
<dbReference type="AlphaFoldDB" id="A0A6J6DTB1"/>
<protein>
    <submittedName>
        <fullName evidence="1">Unannotated protein</fullName>
    </submittedName>
</protein>
<dbReference type="InterPro" id="IPR036038">
    <property type="entry name" value="Aminotransferase-like"/>
</dbReference>
<dbReference type="InterPro" id="IPR001544">
    <property type="entry name" value="Aminotrans_IV"/>
</dbReference>
<name>A0A6J6DTB1_9ZZZZ</name>